<dbReference type="AlphaFoldDB" id="A0A6P1YF03"/>
<accession>A0A6P1YF03</accession>
<dbReference type="EMBL" id="CP048617">
    <property type="protein sequence ID" value="QIB27363.1"/>
    <property type="molecule type" value="Genomic_DNA"/>
</dbReference>
<protein>
    <submittedName>
        <fullName evidence="2">YjbQ family protein</fullName>
    </submittedName>
</protein>
<dbReference type="Proteomes" id="UP000464452">
    <property type="component" value="Chromosome"/>
</dbReference>
<comment type="similarity">
    <text evidence="1">Belongs to the UPF0047 family.</text>
</comment>
<dbReference type="SUPFAM" id="SSF111038">
    <property type="entry name" value="YjbQ-like"/>
    <property type="match status" value="1"/>
</dbReference>
<gene>
    <name evidence="2" type="ORF">G3A45_08685</name>
</gene>
<organism evidence="2 3">
    <name type="scientific">Caloranaerobacter azorensis</name>
    <dbReference type="NCBI Taxonomy" id="116090"/>
    <lineage>
        <taxon>Bacteria</taxon>
        <taxon>Bacillati</taxon>
        <taxon>Bacillota</taxon>
        <taxon>Tissierellia</taxon>
        <taxon>Tissierellales</taxon>
        <taxon>Thermohalobacteraceae</taxon>
        <taxon>Caloranaerobacter</taxon>
    </lineage>
</organism>
<dbReference type="InterPro" id="IPR035917">
    <property type="entry name" value="YjbQ-like_sf"/>
</dbReference>
<dbReference type="Gene3D" id="2.60.120.460">
    <property type="entry name" value="YjbQ-like"/>
    <property type="match status" value="1"/>
</dbReference>
<sequence>MVETLQIKTEKHTEFVDITERIQEIVINSKVKNGVCYIFVPHTTAGITINENADPDVKSDMLMELNKIVPFDDNYKHIEGNSSAHIKASLLGFSETVFIEDRQLLLGTWQGIYFCEFDGPRVRKVYVKIVED</sequence>
<dbReference type="PANTHER" id="PTHR30615:SF8">
    <property type="entry name" value="UPF0047 PROTEIN C4A8.02C"/>
    <property type="match status" value="1"/>
</dbReference>
<dbReference type="NCBIfam" id="TIGR00149">
    <property type="entry name" value="TIGR00149_YjbQ"/>
    <property type="match status" value="1"/>
</dbReference>
<dbReference type="RefSeq" id="WP_163235211.1">
    <property type="nucleotide sequence ID" value="NZ_CP048617.1"/>
</dbReference>
<evidence type="ECO:0000313" key="3">
    <source>
        <dbReference type="Proteomes" id="UP000464452"/>
    </source>
</evidence>
<dbReference type="KEGG" id="cazo:G3A45_08685"/>
<dbReference type="PIRSF" id="PIRSF004681">
    <property type="entry name" value="UCP004681"/>
    <property type="match status" value="1"/>
</dbReference>
<dbReference type="Pfam" id="PF01894">
    <property type="entry name" value="YjbQ"/>
    <property type="match status" value="1"/>
</dbReference>
<evidence type="ECO:0000313" key="2">
    <source>
        <dbReference type="EMBL" id="QIB27363.1"/>
    </source>
</evidence>
<reference evidence="2 3" key="1">
    <citation type="submission" date="2020-02" db="EMBL/GenBank/DDBJ databases">
        <title>Thermophilic hydrogen producing bacteria, Caloranaerobacter azorensis.</title>
        <authorList>
            <person name="Baek K."/>
        </authorList>
    </citation>
    <scope>NUCLEOTIDE SEQUENCE [LARGE SCALE GENOMIC DNA]</scope>
    <source>
        <strain evidence="2 3">T3-1</strain>
    </source>
</reference>
<proteinExistence type="inferred from homology"/>
<dbReference type="InterPro" id="IPR001602">
    <property type="entry name" value="UPF0047_YjbQ-like"/>
</dbReference>
<evidence type="ECO:0000256" key="1">
    <source>
        <dbReference type="ARBA" id="ARBA00005534"/>
    </source>
</evidence>
<name>A0A6P1YF03_9FIRM</name>
<dbReference type="PANTHER" id="PTHR30615">
    <property type="entry name" value="UNCHARACTERIZED PROTEIN YJBQ-RELATED"/>
    <property type="match status" value="1"/>
</dbReference>